<evidence type="ECO:0000256" key="5">
    <source>
        <dbReference type="ARBA" id="ARBA00023136"/>
    </source>
</evidence>
<feature type="domain" description="TonB-dependent receptor plug" evidence="9">
    <location>
        <begin position="116"/>
        <end position="242"/>
    </location>
</feature>
<keyword evidence="8" id="KW-0732">Signal</keyword>
<name>A0A2S7KMS2_9FLAO</name>
<dbReference type="Gene3D" id="2.40.170.20">
    <property type="entry name" value="TonB-dependent receptor, beta-barrel domain"/>
    <property type="match status" value="1"/>
</dbReference>
<evidence type="ECO:0000256" key="6">
    <source>
        <dbReference type="ARBA" id="ARBA00023237"/>
    </source>
</evidence>
<comment type="similarity">
    <text evidence="7">Belongs to the TonB-dependent receptor family.</text>
</comment>
<evidence type="ECO:0000256" key="2">
    <source>
        <dbReference type="ARBA" id="ARBA00022448"/>
    </source>
</evidence>
<proteinExistence type="inferred from homology"/>
<feature type="chain" id="PRO_5015584963" evidence="8">
    <location>
        <begin position="25"/>
        <end position="1047"/>
    </location>
</feature>
<dbReference type="InterPro" id="IPR023996">
    <property type="entry name" value="TonB-dep_OMP_SusC/RagA"/>
</dbReference>
<dbReference type="InterPro" id="IPR036942">
    <property type="entry name" value="Beta-barrel_TonB_sf"/>
</dbReference>
<dbReference type="PROSITE" id="PS52016">
    <property type="entry name" value="TONB_DEPENDENT_REC_3"/>
    <property type="match status" value="1"/>
</dbReference>
<dbReference type="Proteomes" id="UP000239800">
    <property type="component" value="Unassembled WGS sequence"/>
</dbReference>
<dbReference type="InterPro" id="IPR037066">
    <property type="entry name" value="Plug_dom_sf"/>
</dbReference>
<keyword evidence="4 7" id="KW-0812">Transmembrane</keyword>
<sequence length="1047" mass="112872">MKNKLLMKLLFVPVLLLFGGAALAQTTVTGNVSDNLGPVPGVNIIVKGTSNGAQSDFDGNYSLDNVASDATLVFSYIGYATQEVAVNGQSTINVTLQDDVQALNEVVVIGYGTTTVKDATGAVASVTAEDFNKGVILSAEQLIQGKTAGVQVSQSTGEPGAGIDIRIRGANSVRSNNNPLFVVDGVPLSGEATQAESSDVGAGSAGAKNPLSFLNPNDIESISILKDASATAIYGSRGANGVVLITTKSGRGAQGGRWDISSSISRAKVRKTFDLLSASEYLAQTDRFGFDVASRNFRNSTDWQDFIYRTAVSTDQNIGYSNNYGDGNVRASFNYGKILGVVENTALERITGRLNANHKFIDDRLRLSFQGTASRVNDDGTAIGPSAGFRGDLIGSAYSANPTWPTNADFANSGGLLSPATALAYSESRTNTNRFLLNFSAEFDIIPELTAKVNLGYDYSDSQRSNVASANARNFGRGAFGNGVGAIGQLETQNQLLEATLRYNKQFGNVNLDVIGGYSWQDFNRNGYNAQAWGFNTEDMRQMVRDMESTIDVLEGRISGEYQQYGYAPNISDGIFINRLGLDNRDEAGNPQPVTDFIRNNSGLQVRSLVNDYFDNTDELRSYFGRVNVDISDKYLFTATVRADASSRFGEDNQTGVFPSGAFAWKMHNEDFIGDSVSTLKLRLGVGVTGNQEGLGYGNQFRRQRFSGVGISDGGDVNIPGISDVAFANPDLKWEETIQYAGGIDFGFNNDRFYGSVDVYYKETNDLLFRVLSAQPAAQPFVFLNLPDSKVVNQGIEFSLGADIVDSGDWYWGVNFNIAYNENEITDLQGEFDAGTIRGQGLSLAFAQKLKAGQPLFSYFLRDFQGFDPTTGQPIQTDVQDFVGKSALPDINTGLSTTASYKNWTLSAYFAGQFGHYIYNNTANAFFTAGAFRSGRNVPLDVLNAGESFDAAADVSTRFLESGDFVRLQNVTLSYDIPLAEDSVFERVGVSLTSQNLFVITDYSGLDPEVSSAPAGGDLLNGLPVFGIDYGAYPRPTTFTLGLNANF</sequence>
<dbReference type="Gene3D" id="2.170.130.10">
    <property type="entry name" value="TonB-dependent receptor, plug domain"/>
    <property type="match status" value="1"/>
</dbReference>
<evidence type="ECO:0000256" key="7">
    <source>
        <dbReference type="PROSITE-ProRule" id="PRU01360"/>
    </source>
</evidence>
<comment type="subcellular location">
    <subcellularLocation>
        <location evidence="1 7">Cell outer membrane</location>
        <topology evidence="1 7">Multi-pass membrane protein</topology>
    </subcellularLocation>
</comment>
<keyword evidence="6 7" id="KW-0998">Cell outer membrane</keyword>
<dbReference type="NCBIfam" id="TIGR04057">
    <property type="entry name" value="SusC_RagA_signa"/>
    <property type="match status" value="1"/>
</dbReference>
<dbReference type="InterPro" id="IPR023997">
    <property type="entry name" value="TonB-dep_OMP_SusC/RagA_CS"/>
</dbReference>
<evidence type="ECO:0000259" key="9">
    <source>
        <dbReference type="Pfam" id="PF07715"/>
    </source>
</evidence>
<dbReference type="Gene3D" id="2.60.40.1120">
    <property type="entry name" value="Carboxypeptidase-like, regulatory domain"/>
    <property type="match status" value="1"/>
</dbReference>
<accession>A0A2S7KMS2</accession>
<protein>
    <submittedName>
        <fullName evidence="10">SusC/RagA family TonB-linked outer membrane protein</fullName>
    </submittedName>
</protein>
<organism evidence="10 11">
    <name type="scientific">Aureitalea marina</name>
    <dbReference type="NCBI Taxonomy" id="930804"/>
    <lineage>
        <taxon>Bacteria</taxon>
        <taxon>Pseudomonadati</taxon>
        <taxon>Bacteroidota</taxon>
        <taxon>Flavobacteriia</taxon>
        <taxon>Flavobacteriales</taxon>
        <taxon>Flavobacteriaceae</taxon>
        <taxon>Aureitalea</taxon>
    </lineage>
</organism>
<dbReference type="Pfam" id="PF13715">
    <property type="entry name" value="CarbopepD_reg_2"/>
    <property type="match status" value="1"/>
</dbReference>
<reference evidence="10 11" key="1">
    <citation type="submission" date="2016-11" db="EMBL/GenBank/DDBJ databases">
        <title>Trade-off between light-utilization and light-protection in marine flavobacteria.</title>
        <authorList>
            <person name="Kumagai Y."/>
        </authorList>
    </citation>
    <scope>NUCLEOTIDE SEQUENCE [LARGE SCALE GENOMIC DNA]</scope>
    <source>
        <strain evidence="10 11">NBRC 107741</strain>
    </source>
</reference>
<comment type="caution">
    <text evidence="10">The sequence shown here is derived from an EMBL/GenBank/DDBJ whole genome shotgun (WGS) entry which is preliminary data.</text>
</comment>
<dbReference type="OrthoDB" id="9768177at2"/>
<dbReference type="InterPro" id="IPR008969">
    <property type="entry name" value="CarboxyPept-like_regulatory"/>
</dbReference>
<evidence type="ECO:0000256" key="4">
    <source>
        <dbReference type="ARBA" id="ARBA00022692"/>
    </source>
</evidence>
<dbReference type="InterPro" id="IPR012910">
    <property type="entry name" value="Plug_dom"/>
</dbReference>
<dbReference type="SUPFAM" id="SSF49464">
    <property type="entry name" value="Carboxypeptidase regulatory domain-like"/>
    <property type="match status" value="1"/>
</dbReference>
<evidence type="ECO:0000313" key="10">
    <source>
        <dbReference type="EMBL" id="PQB03927.1"/>
    </source>
</evidence>
<keyword evidence="11" id="KW-1185">Reference proteome</keyword>
<dbReference type="InterPro" id="IPR039426">
    <property type="entry name" value="TonB-dep_rcpt-like"/>
</dbReference>
<dbReference type="GO" id="GO:0009279">
    <property type="term" value="C:cell outer membrane"/>
    <property type="evidence" value="ECO:0007669"/>
    <property type="project" value="UniProtKB-SubCell"/>
</dbReference>
<dbReference type="Pfam" id="PF07715">
    <property type="entry name" value="Plug"/>
    <property type="match status" value="1"/>
</dbReference>
<gene>
    <name evidence="10" type="ORF">BST85_02635</name>
</gene>
<keyword evidence="3 7" id="KW-1134">Transmembrane beta strand</keyword>
<dbReference type="SUPFAM" id="SSF56935">
    <property type="entry name" value="Porins"/>
    <property type="match status" value="1"/>
</dbReference>
<evidence type="ECO:0000256" key="3">
    <source>
        <dbReference type="ARBA" id="ARBA00022452"/>
    </source>
</evidence>
<dbReference type="AlphaFoldDB" id="A0A2S7KMS2"/>
<dbReference type="FunFam" id="2.170.130.10:FF:000008">
    <property type="entry name" value="SusC/RagA family TonB-linked outer membrane protein"/>
    <property type="match status" value="1"/>
</dbReference>
<feature type="signal peptide" evidence="8">
    <location>
        <begin position="1"/>
        <end position="24"/>
    </location>
</feature>
<evidence type="ECO:0000256" key="1">
    <source>
        <dbReference type="ARBA" id="ARBA00004571"/>
    </source>
</evidence>
<dbReference type="RefSeq" id="WP_104811847.1">
    <property type="nucleotide sequence ID" value="NZ_MQUB01000001.1"/>
</dbReference>
<evidence type="ECO:0000256" key="8">
    <source>
        <dbReference type="SAM" id="SignalP"/>
    </source>
</evidence>
<keyword evidence="5 7" id="KW-0472">Membrane</keyword>
<dbReference type="NCBIfam" id="TIGR04056">
    <property type="entry name" value="OMP_RagA_SusC"/>
    <property type="match status" value="1"/>
</dbReference>
<keyword evidence="2 7" id="KW-0813">Transport</keyword>
<dbReference type="EMBL" id="MQUB01000001">
    <property type="protein sequence ID" value="PQB03927.1"/>
    <property type="molecule type" value="Genomic_DNA"/>
</dbReference>
<evidence type="ECO:0000313" key="11">
    <source>
        <dbReference type="Proteomes" id="UP000239800"/>
    </source>
</evidence>